<name>A0AAE8ZNZ1_CAEBR</name>
<dbReference type="AlphaFoldDB" id="A0AAE8ZNZ1"/>
<reference evidence="2 3" key="1">
    <citation type="submission" date="2022-05" db="EMBL/GenBank/DDBJ databases">
        <title>Chromosome-level reference genomes for two strains of Caenorhabditis briggsae: an improved platform for comparative genomics.</title>
        <authorList>
            <person name="Stevens L."/>
            <person name="Andersen E.C."/>
        </authorList>
    </citation>
    <scope>NUCLEOTIDE SEQUENCE [LARGE SCALE GENOMIC DNA]</scope>
    <source>
        <strain evidence="2">QX1410_ONT</strain>
        <tissue evidence="2">Whole-organism</tissue>
    </source>
</reference>
<evidence type="ECO:0000313" key="3">
    <source>
        <dbReference type="Proteomes" id="UP000827892"/>
    </source>
</evidence>
<accession>A0AAE8ZNZ1</accession>
<sequence length="245" mass="27003">MGKGQPIEPNIEQSLVDLCKRTVAMNLLHCYPTTTEHELSCEEWGNGTERSQSMAACQGCVELRKEVHDLRTAVNLILPMLPLYPQLPNTFTTAANIAAQPALHQVLQQSLLRRKPTAHTPTVPQPECPGQLRTVLSSPGSALPNVMLMNHLMINGLKPVSPTLPNGHIQPAVGEASMQTDEQQVKWSSPSSVDSNGQKTDSSAGEKMNWECLKVQGSFDGTRRSLCKRFLYSGHKLLTFLFYLT</sequence>
<evidence type="ECO:0000256" key="1">
    <source>
        <dbReference type="SAM" id="MobiDB-lite"/>
    </source>
</evidence>
<gene>
    <name evidence="2" type="ORF">L3Y34_011035</name>
</gene>
<proteinExistence type="predicted"/>
<protein>
    <submittedName>
        <fullName evidence="2">Uncharacterized protein</fullName>
    </submittedName>
</protein>
<feature type="region of interest" description="Disordered" evidence="1">
    <location>
        <begin position="165"/>
        <end position="205"/>
    </location>
</feature>
<feature type="compositionally biased region" description="Polar residues" evidence="1">
    <location>
        <begin position="177"/>
        <end position="203"/>
    </location>
</feature>
<organism evidence="2 3">
    <name type="scientific">Caenorhabditis briggsae</name>
    <dbReference type="NCBI Taxonomy" id="6238"/>
    <lineage>
        <taxon>Eukaryota</taxon>
        <taxon>Metazoa</taxon>
        <taxon>Ecdysozoa</taxon>
        <taxon>Nematoda</taxon>
        <taxon>Chromadorea</taxon>
        <taxon>Rhabditida</taxon>
        <taxon>Rhabditina</taxon>
        <taxon>Rhabditomorpha</taxon>
        <taxon>Rhabditoidea</taxon>
        <taxon>Rhabditidae</taxon>
        <taxon>Peloderinae</taxon>
        <taxon>Caenorhabditis</taxon>
    </lineage>
</organism>
<dbReference type="EMBL" id="CP090896">
    <property type="protein sequence ID" value="ULT80874.1"/>
    <property type="molecule type" value="Genomic_DNA"/>
</dbReference>
<evidence type="ECO:0000313" key="2">
    <source>
        <dbReference type="EMBL" id="ULT80874.1"/>
    </source>
</evidence>
<dbReference type="Proteomes" id="UP000827892">
    <property type="component" value="Chromosome X"/>
</dbReference>